<dbReference type="InterPro" id="IPR006224">
    <property type="entry name" value="PsdUridine_synth_RluA-like_CS"/>
</dbReference>
<keyword evidence="1" id="KW-0819">tRNA processing</keyword>
<reference evidence="11" key="1">
    <citation type="submission" date="2022-10" db="EMBL/GenBank/DDBJ databases">
        <title>Catenovulum adriacola sp. nov. isolated in the Harbour of Susak.</title>
        <authorList>
            <person name="Schoch T."/>
            <person name="Reich S.J."/>
            <person name="Stoeferle S."/>
            <person name="Flaiz M."/>
            <person name="Kazda M."/>
            <person name="Riedel C.U."/>
            <person name="Duerre P."/>
        </authorList>
    </citation>
    <scope>NUCLEOTIDE SEQUENCE</scope>
    <source>
        <strain evidence="11">TS8</strain>
    </source>
</reference>
<comment type="catalytic activity">
    <reaction evidence="3">
        <text>uridine(65) in tRNA = pseudouridine(65) in tRNA</text>
        <dbReference type="Rhea" id="RHEA:42536"/>
        <dbReference type="Rhea" id="RHEA-COMP:10103"/>
        <dbReference type="Rhea" id="RHEA-COMP:10104"/>
        <dbReference type="ChEBI" id="CHEBI:65314"/>
        <dbReference type="ChEBI" id="CHEBI:65315"/>
        <dbReference type="EC" id="5.4.99.26"/>
    </reaction>
</comment>
<dbReference type="GO" id="GO:0160149">
    <property type="term" value="F:tRNA pseudouridine(65) synthase activity"/>
    <property type="evidence" value="ECO:0007669"/>
    <property type="project" value="UniProtKB-EC"/>
</dbReference>
<dbReference type="Pfam" id="PF00849">
    <property type="entry name" value="PseudoU_synth_2"/>
    <property type="match status" value="1"/>
</dbReference>
<dbReference type="PROSITE" id="PS01129">
    <property type="entry name" value="PSI_RLU"/>
    <property type="match status" value="1"/>
</dbReference>
<dbReference type="SUPFAM" id="SSF55120">
    <property type="entry name" value="Pseudouridine synthase"/>
    <property type="match status" value="1"/>
</dbReference>
<evidence type="ECO:0000259" key="10">
    <source>
        <dbReference type="Pfam" id="PF00849"/>
    </source>
</evidence>
<evidence type="ECO:0000256" key="4">
    <source>
        <dbReference type="ARBA" id="ARBA00037670"/>
    </source>
</evidence>
<comment type="function">
    <text evidence="4">Responsible for synthesis of pseudouridine from uracil-65 in transfer RNAs.</text>
</comment>
<dbReference type="EC" id="5.4.99.26" evidence="5"/>
<evidence type="ECO:0000256" key="1">
    <source>
        <dbReference type="ARBA" id="ARBA00022694"/>
    </source>
</evidence>
<dbReference type="Gene3D" id="3.30.2350.10">
    <property type="entry name" value="Pseudouridine synthase"/>
    <property type="match status" value="1"/>
</dbReference>
<evidence type="ECO:0000256" key="9">
    <source>
        <dbReference type="ARBA" id="ARBA00043049"/>
    </source>
</evidence>
<dbReference type="InterPro" id="IPR050188">
    <property type="entry name" value="RluA_PseudoU_synthase"/>
</dbReference>
<dbReference type="EMBL" id="CP109965">
    <property type="protein sequence ID" value="WAJ69102.1"/>
    <property type="molecule type" value="Genomic_DNA"/>
</dbReference>
<gene>
    <name evidence="11" type="primary">truC</name>
    <name evidence="11" type="ORF">OLW01_07810</name>
</gene>
<organism evidence="11 12">
    <name type="scientific">Catenovulum adriaticum</name>
    <dbReference type="NCBI Taxonomy" id="2984846"/>
    <lineage>
        <taxon>Bacteria</taxon>
        <taxon>Pseudomonadati</taxon>
        <taxon>Pseudomonadota</taxon>
        <taxon>Gammaproteobacteria</taxon>
        <taxon>Alteromonadales</taxon>
        <taxon>Alteromonadaceae</taxon>
        <taxon>Catenovulum</taxon>
    </lineage>
</organism>
<dbReference type="InterPro" id="IPR006145">
    <property type="entry name" value="PsdUridine_synth_RsuA/RluA"/>
</dbReference>
<dbReference type="PANTHER" id="PTHR21600:SF56">
    <property type="entry name" value="TRNA PSEUDOURIDINE SYNTHASE C"/>
    <property type="match status" value="1"/>
</dbReference>
<evidence type="ECO:0000256" key="6">
    <source>
        <dbReference type="ARBA" id="ARBA00040675"/>
    </source>
</evidence>
<accession>A0ABY7AK24</accession>
<name>A0ABY7AK24_9ALTE</name>
<keyword evidence="2 11" id="KW-0413">Isomerase</keyword>
<evidence type="ECO:0000313" key="11">
    <source>
        <dbReference type="EMBL" id="WAJ69102.1"/>
    </source>
</evidence>
<evidence type="ECO:0000256" key="2">
    <source>
        <dbReference type="ARBA" id="ARBA00023235"/>
    </source>
</evidence>
<dbReference type="NCBIfam" id="NF008321">
    <property type="entry name" value="PRK11112.1"/>
    <property type="match status" value="1"/>
</dbReference>
<keyword evidence="12" id="KW-1185">Reference proteome</keyword>
<evidence type="ECO:0000256" key="7">
    <source>
        <dbReference type="ARBA" id="ARBA00041803"/>
    </source>
</evidence>
<evidence type="ECO:0000256" key="8">
    <source>
        <dbReference type="ARBA" id="ARBA00041975"/>
    </source>
</evidence>
<dbReference type="PANTHER" id="PTHR21600">
    <property type="entry name" value="MITOCHONDRIAL RNA PSEUDOURIDINE SYNTHASE"/>
    <property type="match status" value="1"/>
</dbReference>
<dbReference type="RefSeq" id="WP_268073273.1">
    <property type="nucleotide sequence ID" value="NZ_CP109965.1"/>
</dbReference>
<evidence type="ECO:0000313" key="12">
    <source>
        <dbReference type="Proteomes" id="UP001163726"/>
    </source>
</evidence>
<sequence>MMENSATGVLWPEQKLEILYQDEALVAVNKPSGLLVHRSLIDKHETQFAMQMVRDQIGQYVYPLHRLDRPTSGVLLMALSSEVARLISQQFEARTLQKSYLAIVRGHLTGEGLIDYPLVEQLDKIADKKANQHQPAKAAQTQYQCLAQSEIDAEINRYPTSRFSLLKLLPKHGRKHQIRRHLAHLRHPIIYDVNYGDNKYNKYFKNLNQATRLALHAHKLELTHPVSGQPLKLKAALDESFKQLLTMTKLTFNEERV</sequence>
<dbReference type="Proteomes" id="UP001163726">
    <property type="component" value="Chromosome"/>
</dbReference>
<protein>
    <recommendedName>
        <fullName evidence="6">tRNA pseudouridine synthase C</fullName>
        <ecNumber evidence="5">5.4.99.26</ecNumber>
    </recommendedName>
    <alternativeName>
        <fullName evidence="8">tRNA pseudouridine(65) synthase</fullName>
    </alternativeName>
    <alternativeName>
        <fullName evidence="9">tRNA pseudouridylate synthase C</fullName>
    </alternativeName>
    <alternativeName>
        <fullName evidence="7">tRNA-uridine isomerase C</fullName>
    </alternativeName>
</protein>
<evidence type="ECO:0000256" key="3">
    <source>
        <dbReference type="ARBA" id="ARBA00036607"/>
    </source>
</evidence>
<feature type="domain" description="Pseudouridine synthase RsuA/RluA-like" evidence="10">
    <location>
        <begin position="25"/>
        <end position="184"/>
    </location>
</feature>
<proteinExistence type="predicted"/>
<evidence type="ECO:0000256" key="5">
    <source>
        <dbReference type="ARBA" id="ARBA00038943"/>
    </source>
</evidence>
<dbReference type="InterPro" id="IPR020103">
    <property type="entry name" value="PsdUridine_synth_cat_dom_sf"/>
</dbReference>